<evidence type="ECO:0000256" key="1">
    <source>
        <dbReference type="ARBA" id="ARBA00022729"/>
    </source>
</evidence>
<dbReference type="PANTHER" id="PTHR10574:SF378">
    <property type="entry name" value="NETRIN-1"/>
    <property type="match status" value="1"/>
</dbReference>
<dbReference type="InterPro" id="IPR056863">
    <property type="entry name" value="LMN_ATRN_NET-like_EGF"/>
</dbReference>
<evidence type="ECO:0000256" key="2">
    <source>
        <dbReference type="ARBA" id="ARBA00022737"/>
    </source>
</evidence>
<evidence type="ECO:0000259" key="6">
    <source>
        <dbReference type="PROSITE" id="PS51117"/>
    </source>
</evidence>
<evidence type="ECO:0000313" key="7">
    <source>
        <dbReference type="Ensembl" id="ENSCHIP00010039986.1"/>
    </source>
</evidence>
<dbReference type="AlphaFoldDB" id="A0A8C2S963"/>
<keyword evidence="5" id="KW-0424">Laminin EGF-like domain</keyword>
<dbReference type="GO" id="GO:0009888">
    <property type="term" value="P:tissue development"/>
    <property type="evidence" value="ECO:0007669"/>
    <property type="project" value="TreeGrafter"/>
</dbReference>
<dbReference type="Gene3D" id="2.60.120.260">
    <property type="entry name" value="Galactose-binding domain-like"/>
    <property type="match status" value="1"/>
</dbReference>
<dbReference type="Ensembl" id="ENSCHIT00010055834.1">
    <property type="protein sequence ID" value="ENSCHIP00010039986.1"/>
    <property type="gene ID" value="ENSCHIG00010029421.1"/>
</dbReference>
<evidence type="ECO:0000256" key="3">
    <source>
        <dbReference type="ARBA" id="ARBA00023157"/>
    </source>
</evidence>
<dbReference type="Pfam" id="PF24973">
    <property type="entry name" value="EGF_LMN_ATRN"/>
    <property type="match status" value="1"/>
</dbReference>
<dbReference type="InterPro" id="IPR050440">
    <property type="entry name" value="Laminin/Netrin_ECM"/>
</dbReference>
<dbReference type="CDD" id="cd00055">
    <property type="entry name" value="EGF_Lam"/>
    <property type="match status" value="1"/>
</dbReference>
<name>A0A8C2S963_CAPHI</name>
<reference evidence="7" key="2">
    <citation type="submission" date="2025-08" db="UniProtKB">
        <authorList>
            <consortium name="Ensembl"/>
        </authorList>
    </citation>
    <scope>IDENTIFICATION</scope>
</reference>
<proteinExistence type="predicted"/>
<dbReference type="GO" id="GO:0016358">
    <property type="term" value="P:dendrite development"/>
    <property type="evidence" value="ECO:0007669"/>
    <property type="project" value="TreeGrafter"/>
</dbReference>
<accession>A0A8C2S963</accession>
<dbReference type="GO" id="GO:0008045">
    <property type="term" value="P:motor neuron axon guidance"/>
    <property type="evidence" value="ECO:0007669"/>
    <property type="project" value="TreeGrafter"/>
</dbReference>
<keyword evidence="2" id="KW-0677">Repeat</keyword>
<keyword evidence="1" id="KW-0732">Signal</keyword>
<dbReference type="GO" id="GO:0005604">
    <property type="term" value="C:basement membrane"/>
    <property type="evidence" value="ECO:0007669"/>
    <property type="project" value="TreeGrafter"/>
</dbReference>
<dbReference type="InterPro" id="IPR002049">
    <property type="entry name" value="LE_dom"/>
</dbReference>
<dbReference type="PANTHER" id="PTHR10574">
    <property type="entry name" value="NETRIN/LAMININ-RELATED"/>
    <property type="match status" value="1"/>
</dbReference>
<dbReference type="GO" id="GO:0009887">
    <property type="term" value="P:animal organ morphogenesis"/>
    <property type="evidence" value="ECO:0007669"/>
    <property type="project" value="TreeGrafter"/>
</dbReference>
<dbReference type="Pfam" id="PF00055">
    <property type="entry name" value="Laminin_N"/>
    <property type="match status" value="1"/>
</dbReference>
<dbReference type="SMART" id="SM00136">
    <property type="entry name" value="LamNT"/>
    <property type="match status" value="1"/>
</dbReference>
<evidence type="ECO:0000256" key="4">
    <source>
        <dbReference type="ARBA" id="ARBA00023180"/>
    </source>
</evidence>
<organism evidence="7">
    <name type="scientific">Capra hircus</name>
    <name type="common">Goat</name>
    <dbReference type="NCBI Taxonomy" id="9925"/>
    <lineage>
        <taxon>Eukaryota</taxon>
        <taxon>Metazoa</taxon>
        <taxon>Chordata</taxon>
        <taxon>Craniata</taxon>
        <taxon>Vertebrata</taxon>
        <taxon>Euteleostomi</taxon>
        <taxon>Mammalia</taxon>
        <taxon>Eutheria</taxon>
        <taxon>Laurasiatheria</taxon>
        <taxon>Artiodactyla</taxon>
        <taxon>Ruminantia</taxon>
        <taxon>Pecora</taxon>
        <taxon>Bovidae</taxon>
        <taxon>Caprinae</taxon>
        <taxon>Capra</taxon>
    </lineage>
</organism>
<dbReference type="SMART" id="SM00180">
    <property type="entry name" value="EGF_Lam"/>
    <property type="match status" value="1"/>
</dbReference>
<reference evidence="7" key="1">
    <citation type="submission" date="2019-03" db="EMBL/GenBank/DDBJ databases">
        <title>Genome sequencing and reference-guided assembly of Black Bengal Goat (Capra hircus).</title>
        <authorList>
            <person name="Siddiki A.Z."/>
            <person name="Baten A."/>
            <person name="Billah M."/>
            <person name="Alam M.A.U."/>
            <person name="Shawrob K.S.M."/>
            <person name="Saha S."/>
            <person name="Chowdhury M."/>
            <person name="Rahman A.H."/>
            <person name="Stear M."/>
            <person name="Miah G."/>
            <person name="Das G.B."/>
            <person name="Hossain M.M."/>
            <person name="Kumkum M."/>
            <person name="Islam M.S."/>
            <person name="Mollah A.M."/>
            <person name="Ahsan A."/>
            <person name="Tusar F."/>
            <person name="Khan M.K.I."/>
        </authorList>
    </citation>
    <scope>NUCLEOTIDE SEQUENCE [LARGE SCALE GENOMIC DNA]</scope>
</reference>
<dbReference type="PROSITE" id="PS51117">
    <property type="entry name" value="LAMININ_NTER"/>
    <property type="match status" value="1"/>
</dbReference>
<keyword evidence="4" id="KW-0325">Glycoprotein</keyword>
<evidence type="ECO:0000256" key="5">
    <source>
        <dbReference type="ARBA" id="ARBA00023292"/>
    </source>
</evidence>
<feature type="domain" description="Laminin N-terminal" evidence="6">
    <location>
        <begin position="1"/>
        <end position="185"/>
    </location>
</feature>
<keyword evidence="3" id="KW-1015">Disulfide bond</keyword>
<sequence>MANVRANARDSCNNPHNLTCWQSENYLQFPHNVTLTLSLGKKFEVTYVSLQFCSPRPESMAIYKSMDYGRTWVPFQFYSTQCRKMYNRPHRAPITKQNEQEAVCTDSHTDMRPLSGGLIAFSTLDGRPSAHDFDNSPVLQDWVTATDIRVAFSRLHTFGDENEDDSELARDSYFYAVSDLQVGGRCKCNGHAARCVRDRDDSLVCDCRHNTAGPECDRCKPFHYDRPWQRATAREANECVEMDTFCCLITFVGTSDFISSCLEWLCQTSEVGRSIAAKSFFPDPALSHSSAQTQGEFMVRKYSACPAATRKETASHSNPQRLQPCSGADHLSALLRLTREERDCVSSVFFTPVCCWNQDERPVCCFIFLIIFFWPRSVACRIRAPRLGMEPMPPALEVQLITLLPVTEVPVSCFELKVSAEFNPQ</sequence>
<dbReference type="InterPro" id="IPR008211">
    <property type="entry name" value="Laminin_N"/>
</dbReference>
<dbReference type="SUPFAM" id="SSF57196">
    <property type="entry name" value="EGF/Laminin"/>
    <property type="match status" value="1"/>
</dbReference>
<protein>
    <recommendedName>
        <fullName evidence="6">Laminin N-terminal domain-containing protein</fullName>
    </recommendedName>
</protein>